<dbReference type="Gene3D" id="6.10.140.1730">
    <property type="match status" value="1"/>
</dbReference>
<protein>
    <recommendedName>
        <fullName evidence="4">60S ribosomal protein L29</fullName>
    </recommendedName>
</protein>
<dbReference type="OrthoDB" id="996720at2759"/>
<dbReference type="PANTHER" id="PTHR12884">
    <property type="entry name" value="60S RIBOSOMAL PROTEIN L29"/>
    <property type="match status" value="1"/>
</dbReference>
<sequence length="123" mass="14136">ESCRRLQGRNPSRHRRRTKSRSSPFFLCVGAALSGFTQSHGIFSLKFGSGKFFFPLFLDSEMAKSKNHTAHNQSYKAHKNGIKKPRKHRHTSTKGMDPKFLRNQRYARKHNKKNGASGSEMEE</sequence>
<dbReference type="GO" id="GO:0003735">
    <property type="term" value="F:structural constituent of ribosome"/>
    <property type="evidence" value="ECO:0007669"/>
    <property type="project" value="UniProtKB-UniRule"/>
</dbReference>
<proteinExistence type="inferred from homology"/>
<dbReference type="GO" id="GO:0002181">
    <property type="term" value="P:cytoplasmic translation"/>
    <property type="evidence" value="ECO:0007669"/>
    <property type="project" value="TreeGrafter"/>
</dbReference>
<evidence type="ECO:0000313" key="6">
    <source>
        <dbReference type="EMBL" id="URD81491.1"/>
    </source>
</evidence>
<organism evidence="6 8">
    <name type="scientific">Musa troglodytarum</name>
    <name type="common">fe'i banana</name>
    <dbReference type="NCBI Taxonomy" id="320322"/>
    <lineage>
        <taxon>Eukaryota</taxon>
        <taxon>Viridiplantae</taxon>
        <taxon>Streptophyta</taxon>
        <taxon>Embryophyta</taxon>
        <taxon>Tracheophyta</taxon>
        <taxon>Spermatophyta</taxon>
        <taxon>Magnoliopsida</taxon>
        <taxon>Liliopsida</taxon>
        <taxon>Zingiberales</taxon>
        <taxon>Musaceae</taxon>
        <taxon>Musa</taxon>
    </lineage>
</organism>
<feature type="non-terminal residue" evidence="6">
    <location>
        <position position="1"/>
    </location>
</feature>
<dbReference type="InterPro" id="IPR002673">
    <property type="entry name" value="Ribosomal_eL29"/>
</dbReference>
<dbReference type="EMBL" id="CP097503">
    <property type="protein sequence ID" value="URD81491.1"/>
    <property type="molecule type" value="Genomic_DNA"/>
</dbReference>
<dbReference type="Pfam" id="PF01779">
    <property type="entry name" value="Ribosomal_L29e"/>
    <property type="match status" value="1"/>
</dbReference>
<keyword evidence="8" id="KW-1185">Reference proteome</keyword>
<feature type="region of interest" description="Disordered" evidence="5">
    <location>
        <begin position="67"/>
        <end position="123"/>
    </location>
</feature>
<keyword evidence="3 4" id="KW-0687">Ribonucleoprotein</keyword>
<comment type="similarity">
    <text evidence="1 4">Belongs to the eukaryotic ribosomal protein eL29 family.</text>
</comment>
<feature type="compositionally biased region" description="Basic residues" evidence="5">
    <location>
        <begin position="76"/>
        <end position="92"/>
    </location>
</feature>
<gene>
    <name evidence="7" type="ORF">MUK42_05683</name>
    <name evidence="6" type="ORF">MUK42_19006</name>
</gene>
<keyword evidence="2 4" id="KW-0689">Ribosomal protein</keyword>
<dbReference type="PANTHER" id="PTHR12884:SF0">
    <property type="entry name" value="60S RIBOSOMAL PROTEIN L29"/>
    <property type="match status" value="1"/>
</dbReference>
<dbReference type="Proteomes" id="UP001055439">
    <property type="component" value="Chromosome 10"/>
</dbReference>
<feature type="region of interest" description="Disordered" evidence="5">
    <location>
        <begin position="1"/>
        <end position="21"/>
    </location>
</feature>
<evidence type="ECO:0000256" key="1">
    <source>
        <dbReference type="ARBA" id="ARBA00010247"/>
    </source>
</evidence>
<evidence type="ECO:0000313" key="8">
    <source>
        <dbReference type="Proteomes" id="UP001055439"/>
    </source>
</evidence>
<reference evidence="6" key="1">
    <citation type="submission" date="2022-05" db="EMBL/GenBank/DDBJ databases">
        <title>The Musa troglodytarum L. genome provides insights into the mechanism of non-climacteric behaviour and enrichment of carotenoids.</title>
        <authorList>
            <person name="Wang J."/>
        </authorList>
    </citation>
    <scope>NUCLEOTIDE SEQUENCE</scope>
    <source>
        <tissue evidence="6">Leaf</tissue>
    </source>
</reference>
<feature type="compositionally biased region" description="Basic residues" evidence="5">
    <location>
        <begin position="11"/>
        <end position="20"/>
    </location>
</feature>
<evidence type="ECO:0000256" key="3">
    <source>
        <dbReference type="ARBA" id="ARBA00023274"/>
    </source>
</evidence>
<evidence type="ECO:0000313" key="7">
    <source>
        <dbReference type="EMBL" id="URD84641.1"/>
    </source>
</evidence>
<evidence type="ECO:0000256" key="4">
    <source>
        <dbReference type="RuleBase" id="RU364026"/>
    </source>
</evidence>
<dbReference type="EMBL" id="CP097503">
    <property type="protein sequence ID" value="URD84641.1"/>
    <property type="molecule type" value="Genomic_DNA"/>
</dbReference>
<name>A0A9E7EQR2_9LILI</name>
<dbReference type="GO" id="GO:0022625">
    <property type="term" value="C:cytosolic large ribosomal subunit"/>
    <property type="evidence" value="ECO:0007669"/>
    <property type="project" value="TreeGrafter"/>
</dbReference>
<dbReference type="AlphaFoldDB" id="A0A9E7EQR2"/>
<accession>A0A9E7EQR2</accession>
<evidence type="ECO:0000256" key="2">
    <source>
        <dbReference type="ARBA" id="ARBA00022980"/>
    </source>
</evidence>
<evidence type="ECO:0000256" key="5">
    <source>
        <dbReference type="SAM" id="MobiDB-lite"/>
    </source>
</evidence>